<organism evidence="5 6">
    <name type="scientific">Castanea mollissima</name>
    <name type="common">Chinese chestnut</name>
    <dbReference type="NCBI Taxonomy" id="60419"/>
    <lineage>
        <taxon>Eukaryota</taxon>
        <taxon>Viridiplantae</taxon>
        <taxon>Streptophyta</taxon>
        <taxon>Embryophyta</taxon>
        <taxon>Tracheophyta</taxon>
        <taxon>Spermatophyta</taxon>
        <taxon>Magnoliopsida</taxon>
        <taxon>eudicotyledons</taxon>
        <taxon>Gunneridae</taxon>
        <taxon>Pentapetalae</taxon>
        <taxon>rosids</taxon>
        <taxon>fabids</taxon>
        <taxon>Fagales</taxon>
        <taxon>Fagaceae</taxon>
        <taxon>Castanea</taxon>
    </lineage>
</organism>
<feature type="repeat" description="PPR" evidence="3">
    <location>
        <begin position="182"/>
        <end position="216"/>
    </location>
</feature>
<dbReference type="Gene3D" id="1.25.40.10">
    <property type="entry name" value="Tetratricopeptide repeat domain"/>
    <property type="match status" value="3"/>
</dbReference>
<dbReference type="PANTHER" id="PTHR47581:SF2">
    <property type="entry name" value="OS09G0431600 PROTEIN"/>
    <property type="match status" value="1"/>
</dbReference>
<evidence type="ECO:0000313" key="5">
    <source>
        <dbReference type="EMBL" id="KAF3976066.1"/>
    </source>
</evidence>
<name>A0A8J4S5B7_9ROSI</name>
<dbReference type="Pfam" id="PF13812">
    <property type="entry name" value="PPR_3"/>
    <property type="match status" value="1"/>
</dbReference>
<dbReference type="InterPro" id="IPR011990">
    <property type="entry name" value="TPR-like_helical_dom_sf"/>
</dbReference>
<evidence type="ECO:0000256" key="2">
    <source>
        <dbReference type="PROSITE-ProRule" id="PRU00703"/>
    </source>
</evidence>
<reference evidence="5" key="1">
    <citation type="submission" date="2020-03" db="EMBL/GenBank/DDBJ databases">
        <title>Castanea mollissima Vanexum genome sequencing.</title>
        <authorList>
            <person name="Staton M."/>
        </authorList>
    </citation>
    <scope>NUCLEOTIDE SEQUENCE</scope>
    <source>
        <tissue evidence="5">Leaf</tissue>
    </source>
</reference>
<dbReference type="PANTHER" id="PTHR47581">
    <property type="entry name" value="OS09G0431600 PROTEIN"/>
    <property type="match status" value="1"/>
</dbReference>
<protein>
    <recommendedName>
        <fullName evidence="4">CBS domain-containing protein</fullName>
    </recommendedName>
</protein>
<comment type="caution">
    <text evidence="5">The sequence shown here is derived from an EMBL/GenBank/DDBJ whole genome shotgun (WGS) entry which is preliminary data.</text>
</comment>
<keyword evidence="2" id="KW-0129">CBS domain</keyword>
<proteinExistence type="predicted"/>
<evidence type="ECO:0000259" key="4">
    <source>
        <dbReference type="PROSITE" id="PS51371"/>
    </source>
</evidence>
<dbReference type="AlphaFoldDB" id="A0A8J4S5B7"/>
<dbReference type="PROSITE" id="PS51371">
    <property type="entry name" value="CBS"/>
    <property type="match status" value="1"/>
</dbReference>
<dbReference type="InterPro" id="IPR044781">
    <property type="entry name" value="At5g10690-like"/>
</dbReference>
<dbReference type="InterPro" id="IPR000644">
    <property type="entry name" value="CBS_dom"/>
</dbReference>
<feature type="domain" description="CBS" evidence="4">
    <location>
        <begin position="507"/>
        <end position="574"/>
    </location>
</feature>
<dbReference type="OrthoDB" id="185373at2759"/>
<dbReference type="EMBL" id="JRKL02000041">
    <property type="protein sequence ID" value="KAF3976066.1"/>
    <property type="molecule type" value="Genomic_DNA"/>
</dbReference>
<feature type="repeat" description="PPR" evidence="3">
    <location>
        <begin position="217"/>
        <end position="251"/>
    </location>
</feature>
<dbReference type="Proteomes" id="UP000737018">
    <property type="component" value="Unassembled WGS sequence"/>
</dbReference>
<sequence>MHQIHAFSLSHSISTCSSSSIPTRRRFVSKPSPNLKPLTSRIVQLTRRRQLHKILEEIEVAKKRHGKLNTIVMNAVLEACVHCGDIASALRIFADMSLPHGCGVDTISYSTLLKGLGLARRIDEAFQLLESVDQGTAVGNPKLSAPLIYGLLDALIEAGDLRRANGLLRRYGFVLREGGNPSVSAYNLLMKGYINTGHPLAAIAVYEEILRSGLKPDKLTYNKLIYACVKTDKLNTAMHVLEEMKDRAQKFGRDDLFPDVVTYTTLLKGFALCKDLLSLQKIVLEMKSCHNLLVDRTAYTAIVDALLNCDAFKDALCIFGEMLKQAGRNSDLRPKPHLYLSLMRAFAGRGDYDMVKTLHKRMWPDTAGTISLTSQEEADNLLMEAALNDGQVDEASEHLTNIIKRWKGISWTSRGGLAALRLEALLGFTKSMFSPHLLPQVSPDEPIESIMIPFEASRPLHGTLALKKVVMRFLRNPVVPIIDDWGSCVGLLHREDCNELDAPLSTMMRSPPPCVTMTTSIGHVVDLILEKRYKMVIVVRYSNIYGTPYSSGSRAFGVFTAEQLCRLVTSISELPGQTLSCQLAETHVDDRVGEVLGHESGSHGDGTRKRAAVGAVAAVVAVKYVG</sequence>
<keyword evidence="1" id="KW-0677">Repeat</keyword>
<evidence type="ECO:0000256" key="3">
    <source>
        <dbReference type="PROSITE-ProRule" id="PRU00708"/>
    </source>
</evidence>
<dbReference type="InterPro" id="IPR002885">
    <property type="entry name" value="PPR_rpt"/>
</dbReference>
<dbReference type="Pfam" id="PF13041">
    <property type="entry name" value="PPR_2"/>
    <property type="match status" value="2"/>
</dbReference>
<dbReference type="Pfam" id="PF01535">
    <property type="entry name" value="PPR"/>
    <property type="match status" value="2"/>
</dbReference>
<dbReference type="NCBIfam" id="TIGR00756">
    <property type="entry name" value="PPR"/>
    <property type="match status" value="2"/>
</dbReference>
<gene>
    <name evidence="5" type="ORF">CMV_000711</name>
</gene>
<dbReference type="InterPro" id="IPR046342">
    <property type="entry name" value="CBS_dom_sf"/>
</dbReference>
<accession>A0A8J4S5B7</accession>
<dbReference type="SUPFAM" id="SSF54631">
    <property type="entry name" value="CBS-domain pair"/>
    <property type="match status" value="1"/>
</dbReference>
<dbReference type="PROSITE" id="PS51375">
    <property type="entry name" value="PPR"/>
    <property type="match status" value="2"/>
</dbReference>
<keyword evidence="6" id="KW-1185">Reference proteome</keyword>
<evidence type="ECO:0000313" key="6">
    <source>
        <dbReference type="Proteomes" id="UP000737018"/>
    </source>
</evidence>
<evidence type="ECO:0000256" key="1">
    <source>
        <dbReference type="ARBA" id="ARBA00022737"/>
    </source>
</evidence>